<protein>
    <recommendedName>
        <fullName evidence="2">UPF0102 protein SAMN02745883_00170</fullName>
    </recommendedName>
</protein>
<dbReference type="GO" id="GO:0004519">
    <property type="term" value="F:endonuclease activity"/>
    <property type="evidence" value="ECO:0007669"/>
    <property type="project" value="UniProtKB-KW"/>
</dbReference>
<dbReference type="STRING" id="1121266.SAMN02745883_00170"/>
<keyword evidence="3" id="KW-0255">Endonuclease</keyword>
<proteinExistence type="inferred from homology"/>
<dbReference type="EMBL" id="FRAJ01000003">
    <property type="protein sequence ID" value="SHJ69268.1"/>
    <property type="molecule type" value="Genomic_DNA"/>
</dbReference>
<dbReference type="NCBIfam" id="TIGR00252">
    <property type="entry name" value="YraN family protein"/>
    <property type="match status" value="1"/>
</dbReference>
<gene>
    <name evidence="3" type="ORF">SAMN02745883_00170</name>
</gene>
<name>A0A1M6LDM5_9FIRM</name>
<accession>A0A1M6LDM5</accession>
<dbReference type="Gene3D" id="3.40.1350.10">
    <property type="match status" value="1"/>
</dbReference>
<dbReference type="PANTHER" id="PTHR34039">
    <property type="entry name" value="UPF0102 PROTEIN YRAN"/>
    <property type="match status" value="1"/>
</dbReference>
<evidence type="ECO:0000313" key="4">
    <source>
        <dbReference type="Proteomes" id="UP000184082"/>
    </source>
</evidence>
<dbReference type="PANTHER" id="PTHR34039:SF1">
    <property type="entry name" value="UPF0102 PROTEIN YRAN"/>
    <property type="match status" value="1"/>
</dbReference>
<dbReference type="Proteomes" id="UP000184082">
    <property type="component" value="Unassembled WGS sequence"/>
</dbReference>
<keyword evidence="3" id="KW-0378">Hydrolase</keyword>
<dbReference type="Pfam" id="PF02021">
    <property type="entry name" value="UPF0102"/>
    <property type="match status" value="1"/>
</dbReference>
<comment type="similarity">
    <text evidence="1 2">Belongs to the UPF0102 family.</text>
</comment>
<evidence type="ECO:0000256" key="2">
    <source>
        <dbReference type="HAMAP-Rule" id="MF_00048"/>
    </source>
</evidence>
<dbReference type="RefSeq" id="WP_072965492.1">
    <property type="nucleotide sequence ID" value="NZ_FRAJ01000003.1"/>
</dbReference>
<keyword evidence="3" id="KW-0540">Nuclease</keyword>
<dbReference type="NCBIfam" id="NF009154">
    <property type="entry name" value="PRK12497.3-3"/>
    <property type="match status" value="1"/>
</dbReference>
<organism evidence="3 4">
    <name type="scientific">Caminicella sporogenes DSM 14501</name>
    <dbReference type="NCBI Taxonomy" id="1121266"/>
    <lineage>
        <taxon>Bacteria</taxon>
        <taxon>Bacillati</taxon>
        <taxon>Bacillota</taxon>
        <taxon>Clostridia</taxon>
        <taxon>Peptostreptococcales</taxon>
        <taxon>Caminicellaceae</taxon>
        <taxon>Caminicella</taxon>
    </lineage>
</organism>
<dbReference type="AlphaFoldDB" id="A0A1M6LDM5"/>
<evidence type="ECO:0000256" key="1">
    <source>
        <dbReference type="ARBA" id="ARBA00006738"/>
    </source>
</evidence>
<dbReference type="InterPro" id="IPR003509">
    <property type="entry name" value="UPF0102_YraN-like"/>
</dbReference>
<keyword evidence="4" id="KW-1185">Reference proteome</keyword>
<dbReference type="CDD" id="cd20736">
    <property type="entry name" value="PoNe_Nuclease"/>
    <property type="match status" value="1"/>
</dbReference>
<dbReference type="NCBIfam" id="NF009150">
    <property type="entry name" value="PRK12497.1-3"/>
    <property type="match status" value="1"/>
</dbReference>
<dbReference type="InterPro" id="IPR011335">
    <property type="entry name" value="Restrct_endonuc-II-like"/>
</dbReference>
<dbReference type="GO" id="GO:0003676">
    <property type="term" value="F:nucleic acid binding"/>
    <property type="evidence" value="ECO:0007669"/>
    <property type="project" value="InterPro"/>
</dbReference>
<sequence length="119" mass="14230">MKNKELGDLGEKLAVEYIEDKGYKIVEKNFRCKFGEIDIIAKNDNFYIFIEVKTRKSLNFGRPIESITKNKINHITKTIFYYLNKNNIKNYNIRIDAVEIIIKDFKNYIINHIPNIYLY</sequence>
<dbReference type="SUPFAM" id="SSF52980">
    <property type="entry name" value="Restriction endonuclease-like"/>
    <property type="match status" value="1"/>
</dbReference>
<dbReference type="HAMAP" id="MF_00048">
    <property type="entry name" value="UPF0102"/>
    <property type="match status" value="1"/>
</dbReference>
<dbReference type="InterPro" id="IPR011856">
    <property type="entry name" value="tRNA_endonuc-like_dom_sf"/>
</dbReference>
<reference evidence="3 4" key="1">
    <citation type="submission" date="2016-11" db="EMBL/GenBank/DDBJ databases">
        <authorList>
            <person name="Jaros S."/>
            <person name="Januszkiewicz K."/>
            <person name="Wedrychowicz H."/>
        </authorList>
    </citation>
    <scope>NUCLEOTIDE SEQUENCE [LARGE SCALE GENOMIC DNA]</scope>
    <source>
        <strain evidence="3 4">DSM 14501</strain>
    </source>
</reference>
<evidence type="ECO:0000313" key="3">
    <source>
        <dbReference type="EMBL" id="SHJ69268.1"/>
    </source>
</evidence>